<protein>
    <submittedName>
        <fullName evidence="1">Uncharacterized protein</fullName>
    </submittedName>
</protein>
<dbReference type="OrthoDB" id="9791200at2"/>
<dbReference type="AlphaFoldDB" id="Q0EX18"/>
<reference evidence="1 2" key="1">
    <citation type="submission" date="2006-09" db="EMBL/GenBank/DDBJ databases">
        <authorList>
            <person name="Emerson D."/>
            <person name="Ferriera S."/>
            <person name="Johnson J."/>
            <person name="Kravitz S."/>
            <person name="Halpern A."/>
            <person name="Remington K."/>
            <person name="Beeson K."/>
            <person name="Tran B."/>
            <person name="Rogers Y.-H."/>
            <person name="Friedman R."/>
            <person name="Venter J.C."/>
        </authorList>
    </citation>
    <scope>NUCLEOTIDE SEQUENCE [LARGE SCALE GENOMIC DNA]</scope>
    <source>
        <strain evidence="1 2">PV-1</strain>
    </source>
</reference>
<dbReference type="eggNOG" id="ENOG5032WAV">
    <property type="taxonomic scope" value="Bacteria"/>
</dbReference>
<dbReference type="EMBL" id="AATS01000016">
    <property type="protein sequence ID" value="EAU53856.1"/>
    <property type="molecule type" value="Genomic_DNA"/>
</dbReference>
<evidence type="ECO:0000313" key="2">
    <source>
        <dbReference type="Proteomes" id="UP000005297"/>
    </source>
</evidence>
<gene>
    <name evidence="1" type="ORF">SPV1_12817</name>
</gene>
<keyword evidence="2" id="KW-1185">Reference proteome</keyword>
<comment type="caution">
    <text evidence="1">The sequence shown here is derived from an EMBL/GenBank/DDBJ whole genome shotgun (WGS) entry which is preliminary data.</text>
</comment>
<dbReference type="HOGENOM" id="CLU_158704_0_0_0"/>
<accession>Q0EX18</accession>
<proteinExistence type="predicted"/>
<dbReference type="Proteomes" id="UP000005297">
    <property type="component" value="Unassembled WGS sequence"/>
</dbReference>
<sequence length="98" mass="11006">MSEPSKKYVGMDNDLNGGMTDIGKIIRDARVFGLIPESETCEGWLGQGIESLWIKVDAEWEKYGFLVGNLPEDIRQRFMRIHGEAVEKAKAAGWEADC</sequence>
<name>Q0EX18_9PROT</name>
<dbReference type="RefSeq" id="WP_009850040.1">
    <property type="nucleotide sequence ID" value="NZ_DS022294.1"/>
</dbReference>
<dbReference type="InParanoid" id="Q0EX18"/>
<organism evidence="1 2">
    <name type="scientific">Mariprofundus ferrooxydans PV-1</name>
    <dbReference type="NCBI Taxonomy" id="314345"/>
    <lineage>
        <taxon>Bacteria</taxon>
        <taxon>Pseudomonadati</taxon>
        <taxon>Pseudomonadota</taxon>
        <taxon>Candidatius Mariprofundia</taxon>
        <taxon>Mariprofundales</taxon>
        <taxon>Mariprofundaceae</taxon>
        <taxon>Mariprofundus</taxon>
    </lineage>
</organism>
<evidence type="ECO:0000313" key="1">
    <source>
        <dbReference type="EMBL" id="EAU53856.1"/>
    </source>
</evidence>
<dbReference type="STRING" id="314344.AL013_08885"/>